<feature type="region of interest" description="Disordered" evidence="1">
    <location>
        <begin position="84"/>
        <end position="114"/>
    </location>
</feature>
<dbReference type="Proteomes" id="UP000095280">
    <property type="component" value="Unplaced"/>
</dbReference>
<dbReference type="InterPro" id="IPR002110">
    <property type="entry name" value="Ankyrin_rpt"/>
</dbReference>
<dbReference type="WBParaSite" id="maker-uti_cns_0013918-snap-gene-0.2-mRNA-1">
    <property type="protein sequence ID" value="maker-uti_cns_0013918-snap-gene-0.2-mRNA-1"/>
    <property type="gene ID" value="maker-uti_cns_0013918-snap-gene-0.2"/>
</dbReference>
<organism evidence="3 4">
    <name type="scientific">Macrostomum lignano</name>
    <dbReference type="NCBI Taxonomy" id="282301"/>
    <lineage>
        <taxon>Eukaryota</taxon>
        <taxon>Metazoa</taxon>
        <taxon>Spiralia</taxon>
        <taxon>Lophotrochozoa</taxon>
        <taxon>Platyhelminthes</taxon>
        <taxon>Rhabditophora</taxon>
        <taxon>Macrostomorpha</taxon>
        <taxon>Macrostomida</taxon>
        <taxon>Macrostomidae</taxon>
        <taxon>Macrostomum</taxon>
    </lineage>
</organism>
<sequence>NSLAEAHSQVRTNLQQYQRKQKVLYDSRAVEAAKFHCNWKGPARVLEKISDLNYRVKHANKGKSKIVHYNNLRKVPKRPEQFRVTDRQTAVQRRPTRPPELAGCGQELPGPETTESELEEEEEFYSYVVPPVAVGPRHGVVGPGAPVAPDALVAPAAPAVSLRRLRERRGTSTTLLPERLPAEQLRLLERPAAAGDEERESIEIRAPAEFSRAQLLGLPFTARSSAHLLILNGVGPLGLHRIHGLGVLEGDEAEAFGPLSGRVSDRHAVGDFAELGKVLAQAVGAHVGTEAADEDFAERLVARIARRQRRLPAATGSSAEYHDEAHFTAHQVKCANKSVLMRLPKMGISRHSDIIWTFSKRKRDIYFANNLLQERLEVVKFLVESVTDQTKRNQCCIETAEITASEGHLEFVKFLEEPVADHTKRGQCRIEAAKYFAIKSPLKVHKFLISCRSRPYERAKQAKRDQCSIEAAESAARNGHLEAVKFLSLHKQRDDCCINAAESAARNGHLEVVRFLVPTVADQIKRDHCCNKTAKSAARNGQWEVVKFLISCLSSPDQRANLRFQYAVAACSRLDENVVSSLGLKPDWLFQSSTILSFAAAMAIEGRNSALTDTLSRMQPARITQLLRLSAAKHRFAQVQLTEDSSRFNILNCFRSPEARQAAAHRLDSGFHRLSGDYQQRRRLSEELHRLLSDAGFTEQRAKCQQMLADWLEEVARVLTQDGRRMTGSYAEGWANSLVQVNGRTAADSDIDWTVLVAGQQFHLKGGCKRRKAACRGATRLQVTEGHAQVAVGADVMSCYLMKPEQLKLKLDTRSGPSSTNELRVSFSFQEKDIMRRLSTVQGQLFTLIKFIFKRHLPLTLDTPGLKTYHAKTLLFTMLEKPGRYSWCSWQPHNLIALLKESLDMRLRFMRSSSSPDECMPHFFMPDAPLYFKNAGIGGDFDNTEARVRDRLCELRSDIGGVVEQLRR</sequence>
<dbReference type="Gene3D" id="1.25.40.20">
    <property type="entry name" value="Ankyrin repeat-containing domain"/>
    <property type="match status" value="1"/>
</dbReference>
<dbReference type="PANTHER" id="PTHR46586:SF3">
    <property type="entry name" value="ANKYRIN REPEAT-CONTAINING PROTEIN"/>
    <property type="match status" value="1"/>
</dbReference>
<dbReference type="Pfam" id="PF12796">
    <property type="entry name" value="Ank_2"/>
    <property type="match status" value="1"/>
</dbReference>
<dbReference type="AlphaFoldDB" id="A0A1I8IM66"/>
<dbReference type="Gene3D" id="1.10.1410.40">
    <property type="match status" value="1"/>
</dbReference>
<dbReference type="InterPro" id="IPR052050">
    <property type="entry name" value="SecEffector_AnkRepeat"/>
</dbReference>
<dbReference type="SUPFAM" id="SSF48403">
    <property type="entry name" value="Ankyrin repeat"/>
    <property type="match status" value="1"/>
</dbReference>
<accession>A0A1I8IM66</accession>
<evidence type="ECO:0000313" key="4">
    <source>
        <dbReference type="WBParaSite" id="maker-uti_cns_0013918-snap-gene-0.2-mRNA-1"/>
    </source>
</evidence>
<proteinExistence type="predicted"/>
<dbReference type="Pfam" id="PF22938">
    <property type="entry name" value="Integrase_p58_C"/>
    <property type="match status" value="1"/>
</dbReference>
<evidence type="ECO:0000259" key="2">
    <source>
        <dbReference type="Pfam" id="PF22938"/>
    </source>
</evidence>
<dbReference type="PANTHER" id="PTHR46586">
    <property type="entry name" value="ANKYRIN REPEAT-CONTAINING PROTEIN"/>
    <property type="match status" value="1"/>
</dbReference>
<name>A0A1I8IM66_9PLAT</name>
<evidence type="ECO:0000256" key="1">
    <source>
        <dbReference type="SAM" id="MobiDB-lite"/>
    </source>
</evidence>
<protein>
    <submittedName>
        <fullName evidence="4">ANK_REP_REGION domain-containing protein</fullName>
    </submittedName>
</protein>
<dbReference type="InterPro" id="IPR054465">
    <property type="entry name" value="Integrase_p58-like_C"/>
</dbReference>
<reference evidence="4" key="1">
    <citation type="submission" date="2016-11" db="UniProtKB">
        <authorList>
            <consortium name="WormBaseParasite"/>
        </authorList>
    </citation>
    <scope>IDENTIFICATION</scope>
</reference>
<keyword evidence="3" id="KW-1185">Reference proteome</keyword>
<evidence type="ECO:0000313" key="3">
    <source>
        <dbReference type="Proteomes" id="UP000095280"/>
    </source>
</evidence>
<feature type="domain" description="Integrase p58-like C-terminal" evidence="2">
    <location>
        <begin position="41"/>
        <end position="73"/>
    </location>
</feature>
<dbReference type="InterPro" id="IPR036770">
    <property type="entry name" value="Ankyrin_rpt-contain_sf"/>
</dbReference>